<dbReference type="Pfam" id="PF02405">
    <property type="entry name" value="MlaE"/>
    <property type="match status" value="1"/>
</dbReference>
<evidence type="ECO:0000256" key="7">
    <source>
        <dbReference type="RuleBase" id="RU362044"/>
    </source>
</evidence>
<evidence type="ECO:0000256" key="6">
    <source>
        <dbReference type="ARBA" id="ARBA00023136"/>
    </source>
</evidence>
<accession>A0A235BXG4</accession>
<dbReference type="AlphaFoldDB" id="A0A235BXG4"/>
<dbReference type="Proteomes" id="UP000215215">
    <property type="component" value="Unassembled WGS sequence"/>
</dbReference>
<dbReference type="EMBL" id="NOZQ01000045">
    <property type="protein sequence ID" value="OYD16904.1"/>
    <property type="molecule type" value="Genomic_DNA"/>
</dbReference>
<dbReference type="InterPro" id="IPR003453">
    <property type="entry name" value="ABC_MlaE_roteobac"/>
</dbReference>
<evidence type="ECO:0000256" key="5">
    <source>
        <dbReference type="ARBA" id="ARBA00022989"/>
    </source>
</evidence>
<comment type="caution">
    <text evidence="8">The sequence shown here is derived from an EMBL/GenBank/DDBJ whole genome shotgun (WGS) entry which is preliminary data.</text>
</comment>
<feature type="transmembrane region" description="Helical" evidence="7">
    <location>
        <begin position="226"/>
        <end position="249"/>
    </location>
</feature>
<evidence type="ECO:0000256" key="2">
    <source>
        <dbReference type="ARBA" id="ARBA00007556"/>
    </source>
</evidence>
<evidence type="ECO:0000313" key="9">
    <source>
        <dbReference type="Proteomes" id="UP000215215"/>
    </source>
</evidence>
<dbReference type="GO" id="GO:0005548">
    <property type="term" value="F:phospholipid transporter activity"/>
    <property type="evidence" value="ECO:0007669"/>
    <property type="project" value="TreeGrafter"/>
</dbReference>
<evidence type="ECO:0000256" key="1">
    <source>
        <dbReference type="ARBA" id="ARBA00004141"/>
    </source>
</evidence>
<keyword evidence="6 7" id="KW-0472">Membrane</keyword>
<evidence type="ECO:0000256" key="4">
    <source>
        <dbReference type="ARBA" id="ARBA00022692"/>
    </source>
</evidence>
<feature type="transmembrane region" description="Helical" evidence="7">
    <location>
        <begin position="6"/>
        <end position="24"/>
    </location>
</feature>
<feature type="transmembrane region" description="Helical" evidence="7">
    <location>
        <begin position="144"/>
        <end position="171"/>
    </location>
</feature>
<gene>
    <name evidence="8" type="ORF">CH333_02340</name>
</gene>
<protein>
    <recommendedName>
        <fullName evidence="10">ABC transporter permease</fullName>
    </recommendedName>
</protein>
<feature type="transmembrane region" description="Helical" evidence="7">
    <location>
        <begin position="191"/>
        <end position="214"/>
    </location>
</feature>
<feature type="transmembrane region" description="Helical" evidence="7">
    <location>
        <begin position="36"/>
        <end position="59"/>
    </location>
</feature>
<dbReference type="PANTHER" id="PTHR30188:SF4">
    <property type="entry name" value="PROTEIN TRIGALACTOSYLDIACYLGLYCEROL 1, CHLOROPLASTIC"/>
    <property type="match status" value="1"/>
</dbReference>
<dbReference type="NCBIfam" id="TIGR00056">
    <property type="entry name" value="MlaE family lipid ABC transporter permease subunit"/>
    <property type="match status" value="1"/>
</dbReference>
<name>A0A235BXG4_UNCW3</name>
<sequence length="250" mass="26860">MNKGFIESVFGYIGGVCLFLWTIITKLYQVPRSFKLIVNQIVSMGIGSLPIVVVVSLFMGMVTAYQAALQVGGYMPESYLGMAVAKALMIELGPLLTGLIVAGRVSSSLAAEIGTMKVTEQIDALESLAVDPIRYLAMPRFVSGLISLPILTVISELVGFFGGGLCAVLLFDIRPIVYIEGLRVNYFPHELWGGLLKALCFGFVIALMGTYYGFTTKGGAEGVGKAATKAVVSASILILFFDFLIAWIVF</sequence>
<dbReference type="InterPro" id="IPR030802">
    <property type="entry name" value="Permease_MalE"/>
</dbReference>
<keyword evidence="5 7" id="KW-1133">Transmembrane helix</keyword>
<comment type="subcellular location">
    <subcellularLocation>
        <location evidence="1">Membrane</location>
        <topology evidence="1">Multi-pass membrane protein</topology>
    </subcellularLocation>
</comment>
<feature type="transmembrane region" description="Helical" evidence="7">
    <location>
        <begin position="79"/>
        <end position="102"/>
    </location>
</feature>
<evidence type="ECO:0008006" key="10">
    <source>
        <dbReference type="Google" id="ProtNLM"/>
    </source>
</evidence>
<dbReference type="GO" id="GO:0043190">
    <property type="term" value="C:ATP-binding cassette (ABC) transporter complex"/>
    <property type="evidence" value="ECO:0007669"/>
    <property type="project" value="InterPro"/>
</dbReference>
<dbReference type="PANTHER" id="PTHR30188">
    <property type="entry name" value="ABC TRANSPORTER PERMEASE PROTEIN-RELATED"/>
    <property type="match status" value="1"/>
</dbReference>
<evidence type="ECO:0000313" key="8">
    <source>
        <dbReference type="EMBL" id="OYD16904.1"/>
    </source>
</evidence>
<reference evidence="8 9" key="1">
    <citation type="submission" date="2017-07" db="EMBL/GenBank/DDBJ databases">
        <title>Recovery of genomes from metagenomes via a dereplication, aggregation, and scoring strategy.</title>
        <authorList>
            <person name="Sieber C.M."/>
            <person name="Probst A.J."/>
            <person name="Sharrar A."/>
            <person name="Thomas B.C."/>
            <person name="Hess M."/>
            <person name="Tringe S.G."/>
            <person name="Banfield J.F."/>
        </authorList>
    </citation>
    <scope>NUCLEOTIDE SEQUENCE [LARGE SCALE GENOMIC DNA]</scope>
    <source>
        <strain evidence="8">JGI_Cruoil_03_44_89</strain>
    </source>
</reference>
<organism evidence="8 9">
    <name type="scientific">candidate division WOR-3 bacterium JGI_Cruoil_03_44_89</name>
    <dbReference type="NCBI Taxonomy" id="1973748"/>
    <lineage>
        <taxon>Bacteria</taxon>
        <taxon>Bacteria division WOR-3</taxon>
    </lineage>
</organism>
<evidence type="ECO:0000256" key="3">
    <source>
        <dbReference type="ARBA" id="ARBA00022448"/>
    </source>
</evidence>
<keyword evidence="3" id="KW-0813">Transport</keyword>
<keyword evidence="4 7" id="KW-0812">Transmembrane</keyword>
<comment type="similarity">
    <text evidence="2 7">Belongs to the MlaE permease family.</text>
</comment>
<proteinExistence type="inferred from homology"/>